<dbReference type="AlphaFoldDB" id="A0AAW0HEI9"/>
<dbReference type="PANTHER" id="PTHR23234">
    <property type="entry name" value="ZNF44 PROTEIN"/>
    <property type="match status" value="1"/>
</dbReference>
<dbReference type="PANTHER" id="PTHR23234:SF10">
    <property type="entry name" value="RIKEN CDNA 6720489N17 GENE-RELATED"/>
    <property type="match status" value="1"/>
</dbReference>
<evidence type="ECO:0000259" key="7">
    <source>
        <dbReference type="PROSITE" id="PS50157"/>
    </source>
</evidence>
<comment type="caution">
    <text evidence="8">The sequence shown here is derived from an EMBL/GenBank/DDBJ whole genome shotgun (WGS) entry which is preliminary data.</text>
</comment>
<evidence type="ECO:0000256" key="1">
    <source>
        <dbReference type="ARBA" id="ARBA00004123"/>
    </source>
</evidence>
<evidence type="ECO:0000313" key="8">
    <source>
        <dbReference type="EMBL" id="KAK7799883.1"/>
    </source>
</evidence>
<dbReference type="GO" id="GO:0005634">
    <property type="term" value="C:nucleus"/>
    <property type="evidence" value="ECO:0007669"/>
    <property type="project" value="UniProtKB-SubCell"/>
</dbReference>
<feature type="domain" description="C2H2-type" evidence="7">
    <location>
        <begin position="17"/>
        <end position="43"/>
    </location>
</feature>
<dbReference type="Gene3D" id="3.30.160.60">
    <property type="entry name" value="Classic Zinc Finger"/>
    <property type="match status" value="3"/>
</dbReference>
<comment type="subcellular location">
    <subcellularLocation>
        <location evidence="1">Nucleus</location>
    </subcellularLocation>
</comment>
<accession>A0AAW0HEI9</accession>
<dbReference type="FunFam" id="3.30.160.60:FF:000100">
    <property type="entry name" value="Zinc finger 45-like"/>
    <property type="match status" value="1"/>
</dbReference>
<organism evidence="8 9">
    <name type="scientific">Myodes glareolus</name>
    <name type="common">Bank vole</name>
    <name type="synonym">Clethrionomys glareolus</name>
    <dbReference type="NCBI Taxonomy" id="447135"/>
    <lineage>
        <taxon>Eukaryota</taxon>
        <taxon>Metazoa</taxon>
        <taxon>Chordata</taxon>
        <taxon>Craniata</taxon>
        <taxon>Vertebrata</taxon>
        <taxon>Euteleostomi</taxon>
        <taxon>Mammalia</taxon>
        <taxon>Eutheria</taxon>
        <taxon>Euarchontoglires</taxon>
        <taxon>Glires</taxon>
        <taxon>Rodentia</taxon>
        <taxon>Myomorpha</taxon>
        <taxon>Muroidea</taxon>
        <taxon>Cricetidae</taxon>
        <taxon>Arvicolinae</taxon>
        <taxon>Myodes</taxon>
    </lineage>
</organism>
<evidence type="ECO:0000256" key="4">
    <source>
        <dbReference type="ARBA" id="ARBA00022771"/>
    </source>
</evidence>
<proteinExistence type="predicted"/>
<keyword evidence="2" id="KW-0479">Metal-binding</keyword>
<dbReference type="EMBL" id="JBBHLL010000585">
    <property type="protein sequence ID" value="KAK7799883.1"/>
    <property type="molecule type" value="Genomic_DNA"/>
</dbReference>
<evidence type="ECO:0000256" key="3">
    <source>
        <dbReference type="ARBA" id="ARBA00022737"/>
    </source>
</evidence>
<protein>
    <recommendedName>
        <fullName evidence="7">C2H2-type domain-containing protein</fullName>
    </recommendedName>
</protein>
<dbReference type="InterPro" id="IPR013087">
    <property type="entry name" value="Znf_C2H2_type"/>
</dbReference>
<dbReference type="InterPro" id="IPR050758">
    <property type="entry name" value="Znf_C2H2-type"/>
</dbReference>
<gene>
    <name evidence="8" type="ORF">U0070_011642</name>
</gene>
<dbReference type="SUPFAM" id="SSF57667">
    <property type="entry name" value="beta-beta-alpha zinc fingers"/>
    <property type="match status" value="2"/>
</dbReference>
<evidence type="ECO:0000256" key="5">
    <source>
        <dbReference type="ARBA" id="ARBA00022833"/>
    </source>
</evidence>
<dbReference type="GO" id="GO:0008270">
    <property type="term" value="F:zinc ion binding"/>
    <property type="evidence" value="ECO:0007669"/>
    <property type="project" value="UniProtKB-KW"/>
</dbReference>
<keyword evidence="3" id="KW-0677">Repeat</keyword>
<keyword evidence="4 6" id="KW-0863">Zinc-finger</keyword>
<feature type="domain" description="C2H2-type" evidence="7">
    <location>
        <begin position="72"/>
        <end position="100"/>
    </location>
</feature>
<keyword evidence="9" id="KW-1185">Reference proteome</keyword>
<evidence type="ECO:0000313" key="9">
    <source>
        <dbReference type="Proteomes" id="UP001488838"/>
    </source>
</evidence>
<evidence type="ECO:0000256" key="6">
    <source>
        <dbReference type="PROSITE-ProRule" id="PRU00042"/>
    </source>
</evidence>
<dbReference type="InterPro" id="IPR036236">
    <property type="entry name" value="Znf_C2H2_sf"/>
</dbReference>
<keyword evidence="5" id="KW-0862">Zinc</keyword>
<name>A0AAW0HEI9_MYOGA</name>
<dbReference type="FunFam" id="3.30.160.60:FF:000052">
    <property type="entry name" value="zinc finger protein 546 isoform X1"/>
    <property type="match status" value="1"/>
</dbReference>
<evidence type="ECO:0000256" key="2">
    <source>
        <dbReference type="ARBA" id="ARBA00022723"/>
    </source>
</evidence>
<sequence>MCVLYKVMKEPYWKKPYECNQCGKAFACHSHLQSMSKHILERNIMYVISIVKTLFIIGIFKDELTHAEEKPYECNHCGKDFVIHSTLQMQKKKSHTGDKLYDCNQWGKAFACMNNLNNEKKSYCR</sequence>
<dbReference type="PROSITE" id="PS50157">
    <property type="entry name" value="ZINC_FINGER_C2H2_2"/>
    <property type="match status" value="2"/>
</dbReference>
<dbReference type="Proteomes" id="UP001488838">
    <property type="component" value="Unassembled WGS sequence"/>
</dbReference>
<reference evidence="8 9" key="1">
    <citation type="journal article" date="2023" name="bioRxiv">
        <title>Conserved and derived expression patterns and positive selection on dental genes reveal complex evolutionary context of ever-growing rodent molars.</title>
        <authorList>
            <person name="Calamari Z.T."/>
            <person name="Song A."/>
            <person name="Cohen E."/>
            <person name="Akter M."/>
            <person name="Roy R.D."/>
            <person name="Hallikas O."/>
            <person name="Christensen M.M."/>
            <person name="Li P."/>
            <person name="Marangoni P."/>
            <person name="Jernvall J."/>
            <person name="Klein O.D."/>
        </authorList>
    </citation>
    <scope>NUCLEOTIDE SEQUENCE [LARGE SCALE GENOMIC DNA]</scope>
    <source>
        <strain evidence="8">V071</strain>
    </source>
</reference>